<feature type="transmembrane region" description="Helical" evidence="5">
    <location>
        <begin position="40"/>
        <end position="58"/>
    </location>
</feature>
<protein>
    <submittedName>
        <fullName evidence="7">NnrU protein</fullName>
    </submittedName>
</protein>
<keyword evidence="2 5" id="KW-0812">Transmembrane</keyword>
<evidence type="ECO:0000256" key="2">
    <source>
        <dbReference type="ARBA" id="ARBA00022692"/>
    </source>
</evidence>
<dbReference type="EMBL" id="PKUQ01000016">
    <property type="protein sequence ID" value="PLW77325.1"/>
    <property type="molecule type" value="Genomic_DNA"/>
</dbReference>
<evidence type="ECO:0000256" key="5">
    <source>
        <dbReference type="SAM" id="Phobius"/>
    </source>
</evidence>
<evidence type="ECO:0000256" key="1">
    <source>
        <dbReference type="ARBA" id="ARBA00004141"/>
    </source>
</evidence>
<keyword evidence="3 5" id="KW-1133">Transmembrane helix</keyword>
<dbReference type="GO" id="GO:0016020">
    <property type="term" value="C:membrane"/>
    <property type="evidence" value="ECO:0007669"/>
    <property type="project" value="UniProtKB-SubCell"/>
</dbReference>
<dbReference type="RefSeq" id="WP_101533342.1">
    <property type="nucleotide sequence ID" value="NZ_PKUQ01000016.1"/>
</dbReference>
<gene>
    <name evidence="7" type="ORF">C0081_08240</name>
</gene>
<feature type="transmembrane region" description="Helical" evidence="5">
    <location>
        <begin position="101"/>
        <end position="117"/>
    </location>
</feature>
<feature type="transmembrane region" description="Helical" evidence="5">
    <location>
        <begin position="6"/>
        <end position="28"/>
    </location>
</feature>
<sequence>MTMLILGVLLWTVAHFFPVFMPNLRAGAISKVGEGPYKGLFTLVIVGALILIVFGWRSVGVGADLYSAPWTRHATYALVLASIILFGAAKGQSRIRKLVRHPMLTGVAVWAIGHLLVNNDPRSMVLFGGMLLWAVVSIFGINRRDGAYTAPEAWSWARDIRLVMISTVLYVALVFGHPYFTGIPLF</sequence>
<evidence type="ECO:0000256" key="3">
    <source>
        <dbReference type="ARBA" id="ARBA00022989"/>
    </source>
</evidence>
<dbReference type="OrthoDB" id="5293641at2"/>
<dbReference type="InterPro" id="IPR009915">
    <property type="entry name" value="NnrU_dom"/>
</dbReference>
<proteinExistence type="predicted"/>
<organism evidence="7 8">
    <name type="scientific">Cohaesibacter celericrescens</name>
    <dbReference type="NCBI Taxonomy" id="2067669"/>
    <lineage>
        <taxon>Bacteria</taxon>
        <taxon>Pseudomonadati</taxon>
        <taxon>Pseudomonadota</taxon>
        <taxon>Alphaproteobacteria</taxon>
        <taxon>Hyphomicrobiales</taxon>
        <taxon>Cohaesibacteraceae</taxon>
    </lineage>
</organism>
<evidence type="ECO:0000256" key="4">
    <source>
        <dbReference type="ARBA" id="ARBA00023136"/>
    </source>
</evidence>
<evidence type="ECO:0000313" key="7">
    <source>
        <dbReference type="EMBL" id="PLW77325.1"/>
    </source>
</evidence>
<keyword evidence="8" id="KW-1185">Reference proteome</keyword>
<keyword evidence="4 5" id="KW-0472">Membrane</keyword>
<name>A0A2N5XS93_9HYPH</name>
<feature type="transmembrane region" description="Helical" evidence="5">
    <location>
        <begin position="70"/>
        <end position="89"/>
    </location>
</feature>
<feature type="transmembrane region" description="Helical" evidence="5">
    <location>
        <begin position="162"/>
        <end position="180"/>
    </location>
</feature>
<comment type="subcellular location">
    <subcellularLocation>
        <location evidence="1">Membrane</location>
        <topology evidence="1">Multi-pass membrane protein</topology>
    </subcellularLocation>
</comment>
<reference evidence="7 8" key="1">
    <citation type="submission" date="2018-01" db="EMBL/GenBank/DDBJ databases">
        <title>The draft genome sequence of Cohaesibacter sp. H1304.</title>
        <authorList>
            <person name="Wang N.-N."/>
            <person name="Du Z.-J."/>
        </authorList>
    </citation>
    <scope>NUCLEOTIDE SEQUENCE [LARGE SCALE GENOMIC DNA]</scope>
    <source>
        <strain evidence="7 8">H1304</strain>
    </source>
</reference>
<dbReference type="AlphaFoldDB" id="A0A2N5XS93"/>
<feature type="domain" description="NnrU" evidence="6">
    <location>
        <begin position="3"/>
        <end position="184"/>
    </location>
</feature>
<dbReference type="Pfam" id="PF07298">
    <property type="entry name" value="NnrU"/>
    <property type="match status" value="1"/>
</dbReference>
<accession>A0A2N5XS93</accession>
<comment type="caution">
    <text evidence="7">The sequence shown here is derived from an EMBL/GenBank/DDBJ whole genome shotgun (WGS) entry which is preliminary data.</text>
</comment>
<evidence type="ECO:0000259" key="6">
    <source>
        <dbReference type="Pfam" id="PF07298"/>
    </source>
</evidence>
<evidence type="ECO:0000313" key="8">
    <source>
        <dbReference type="Proteomes" id="UP000234881"/>
    </source>
</evidence>
<feature type="transmembrane region" description="Helical" evidence="5">
    <location>
        <begin position="123"/>
        <end position="141"/>
    </location>
</feature>
<dbReference type="Proteomes" id="UP000234881">
    <property type="component" value="Unassembled WGS sequence"/>
</dbReference>